<geneLocation type="plasmid" evidence="1">
    <name>RCS69_pI</name>
</geneLocation>
<name>A0A0L7AIT7_ECOLX</name>
<evidence type="ECO:0008006" key="2">
    <source>
        <dbReference type="Google" id="ProtNLM"/>
    </source>
</evidence>
<dbReference type="AlphaFoldDB" id="A0A0L7AIT7"/>
<reference evidence="1" key="1">
    <citation type="submission" date="2018-02" db="EMBL/GenBank/DDBJ databases">
        <authorList>
            <person name="Cohen D.B."/>
            <person name="Kent A.D."/>
        </authorList>
    </citation>
    <scope>NUCLEOTIDE SEQUENCE</scope>
    <source>
        <strain evidence="1">RPC3</strain>
    </source>
</reference>
<sequence length="68" mass="7562">MFGLMFHIMFGIVFIVMSVASLVGLVLHGHEYTPGHFGNMTAMCIASTLAWVWALSAAKEAWYILKSR</sequence>
<gene>
    <name evidence="1" type="ORF">RCS69_PI0035</name>
</gene>
<dbReference type="EMBL" id="LT985287">
    <property type="protein sequence ID" value="SPE02271.1"/>
    <property type="molecule type" value="Genomic_DNA"/>
</dbReference>
<proteinExistence type="predicted"/>
<organism evidence="1">
    <name type="scientific">Escherichia coli</name>
    <dbReference type="NCBI Taxonomy" id="562"/>
    <lineage>
        <taxon>Bacteria</taxon>
        <taxon>Pseudomonadati</taxon>
        <taxon>Pseudomonadota</taxon>
        <taxon>Gammaproteobacteria</taxon>
        <taxon>Enterobacterales</taxon>
        <taxon>Enterobacteriaceae</taxon>
        <taxon>Escherichia</taxon>
    </lineage>
</organism>
<protein>
    <recommendedName>
        <fullName evidence="2">Inner membrane protein</fullName>
    </recommendedName>
</protein>
<evidence type="ECO:0000313" key="1">
    <source>
        <dbReference type="EMBL" id="SPE02271.1"/>
    </source>
</evidence>
<keyword evidence="1" id="KW-0614">Plasmid</keyword>
<accession>A0A0L7AIT7</accession>